<dbReference type="Proteomes" id="UP000051836">
    <property type="component" value="Unassembled WGS sequence"/>
</dbReference>
<feature type="chain" id="PRO_5006208247" evidence="2">
    <location>
        <begin position="20"/>
        <end position="86"/>
    </location>
</feature>
<evidence type="ECO:0000313" key="4">
    <source>
        <dbReference type="Proteomes" id="UP000051836"/>
    </source>
</evidence>
<accession>A0A0Q3U4N8</accession>
<reference evidence="3 4" key="1">
    <citation type="submission" date="2015-10" db="EMBL/GenBank/DDBJ databases">
        <authorList>
            <person name="Gilbert D.G."/>
        </authorList>
    </citation>
    <scope>NUCLEOTIDE SEQUENCE [LARGE SCALE GENOMIC DNA]</scope>
    <source>
        <strain evidence="3">FVVF132</strain>
    </source>
</reference>
<name>A0A0Q3U4N8_AMAAE</name>
<dbReference type="EMBL" id="LMAW01000024">
    <property type="protein sequence ID" value="KQL61105.1"/>
    <property type="molecule type" value="Genomic_DNA"/>
</dbReference>
<keyword evidence="4" id="KW-1185">Reference proteome</keyword>
<protein>
    <submittedName>
        <fullName evidence="3">Uncharacterized protein</fullName>
    </submittedName>
</protein>
<comment type="caution">
    <text evidence="3">The sequence shown here is derived from an EMBL/GenBank/DDBJ whole genome shotgun (WGS) entry which is preliminary data.</text>
</comment>
<feature type="signal peptide" evidence="2">
    <location>
        <begin position="1"/>
        <end position="19"/>
    </location>
</feature>
<dbReference type="AlphaFoldDB" id="A0A0Q3U4N8"/>
<gene>
    <name evidence="3" type="ORF">AAES_01217</name>
</gene>
<proteinExistence type="predicted"/>
<evidence type="ECO:0000313" key="3">
    <source>
        <dbReference type="EMBL" id="KQL61105.1"/>
    </source>
</evidence>
<keyword evidence="2" id="KW-0732">Signal</keyword>
<organism evidence="3 4">
    <name type="scientific">Amazona aestiva</name>
    <name type="common">Blue-fronted Amazon parrot</name>
    <dbReference type="NCBI Taxonomy" id="12930"/>
    <lineage>
        <taxon>Eukaryota</taxon>
        <taxon>Metazoa</taxon>
        <taxon>Chordata</taxon>
        <taxon>Craniata</taxon>
        <taxon>Vertebrata</taxon>
        <taxon>Euteleostomi</taxon>
        <taxon>Archelosauria</taxon>
        <taxon>Archosauria</taxon>
        <taxon>Dinosauria</taxon>
        <taxon>Saurischia</taxon>
        <taxon>Theropoda</taxon>
        <taxon>Coelurosauria</taxon>
        <taxon>Aves</taxon>
        <taxon>Neognathae</taxon>
        <taxon>Neoaves</taxon>
        <taxon>Telluraves</taxon>
        <taxon>Australaves</taxon>
        <taxon>Psittaciformes</taxon>
        <taxon>Psittacidae</taxon>
        <taxon>Amazona</taxon>
    </lineage>
</organism>
<feature type="region of interest" description="Disordered" evidence="1">
    <location>
        <begin position="23"/>
        <end position="42"/>
    </location>
</feature>
<evidence type="ECO:0000256" key="1">
    <source>
        <dbReference type="SAM" id="MobiDB-lite"/>
    </source>
</evidence>
<evidence type="ECO:0000256" key="2">
    <source>
        <dbReference type="SAM" id="SignalP"/>
    </source>
</evidence>
<sequence length="86" mass="9609">MAASLLPLLLLCLPLHAHADKHEHTYQDKEEEMDDMDRDLGDEYGSEVADMIELANRAAQRETQKEGAAFVAAALKEAVSPFLKRQ</sequence>
<feature type="compositionally biased region" description="Acidic residues" evidence="1">
    <location>
        <begin position="29"/>
        <end position="42"/>
    </location>
</feature>